<gene>
    <name evidence="2" type="ORF">GQ43DRAFT_454110</name>
</gene>
<dbReference type="PANTHER" id="PTHR34815">
    <property type="entry name" value="LYSINE ACETYLTRANSFERASE"/>
    <property type="match status" value="1"/>
</dbReference>
<dbReference type="InterPro" id="IPR053013">
    <property type="entry name" value="LAT"/>
</dbReference>
<proteinExistence type="predicted"/>
<dbReference type="InterPro" id="IPR055100">
    <property type="entry name" value="GNAT_LYC1-like"/>
</dbReference>
<sequence length="396" mass="44992">MLCETWSKPESAISLTGSNISSGAEVSNISLPDSHSPELTLSYPSLDECTTIWTHTSASWIDSLTLPLYLKESKFLTTVPLAKDGGMTIWILVNKNLPPGKRQVLCSCETFRKRSLTSDSEGNVRENIFRGHGYPQRMMRELSKELFTWQTNGTPCTYYAKLGWHPNASNSHVEFQPQSNPKSSLVADVLMKDLAKLCKRDEMLVRQAMATPTTEANLRVTIIPDIDHMGWHLAKEDFACDYLFGKIPQVKGAIVGSPGSQVWALWTHRYYGRHDVEPSDNVLYILRLVMETDRTATRLPSDANQRLPEEKYQEQMQYLKAVLEAAQTEAFDWKLDVVKLWDPTPQVQDMLAQSGMEYEVVEREEDSIASGYWYDETGGVNESVPLWVNNEHYAWL</sequence>
<dbReference type="OrthoDB" id="2020070at2759"/>
<comment type="caution">
    <text evidence="2">The sequence shown here is derived from an EMBL/GenBank/DDBJ whole genome shotgun (WGS) entry which is preliminary data.</text>
</comment>
<feature type="domain" description="LYC1 C-terminal" evidence="1">
    <location>
        <begin position="172"/>
        <end position="395"/>
    </location>
</feature>
<dbReference type="AlphaFoldDB" id="A0A9P4MSB3"/>
<keyword evidence="3" id="KW-1185">Reference proteome</keyword>
<reference evidence="2" key="1">
    <citation type="journal article" date="2020" name="Stud. Mycol.">
        <title>101 Dothideomycetes genomes: a test case for predicting lifestyles and emergence of pathogens.</title>
        <authorList>
            <person name="Haridas S."/>
            <person name="Albert R."/>
            <person name="Binder M."/>
            <person name="Bloem J."/>
            <person name="Labutti K."/>
            <person name="Salamov A."/>
            <person name="Andreopoulos B."/>
            <person name="Baker S."/>
            <person name="Barry K."/>
            <person name="Bills G."/>
            <person name="Bluhm B."/>
            <person name="Cannon C."/>
            <person name="Castanera R."/>
            <person name="Culley D."/>
            <person name="Daum C."/>
            <person name="Ezra D."/>
            <person name="Gonzalez J."/>
            <person name="Henrissat B."/>
            <person name="Kuo A."/>
            <person name="Liang C."/>
            <person name="Lipzen A."/>
            <person name="Lutzoni F."/>
            <person name="Magnuson J."/>
            <person name="Mondo S."/>
            <person name="Nolan M."/>
            <person name="Ohm R."/>
            <person name="Pangilinan J."/>
            <person name="Park H.-J."/>
            <person name="Ramirez L."/>
            <person name="Alfaro M."/>
            <person name="Sun H."/>
            <person name="Tritt A."/>
            <person name="Yoshinaga Y."/>
            <person name="Zwiers L.-H."/>
            <person name="Turgeon B."/>
            <person name="Goodwin S."/>
            <person name="Spatafora J."/>
            <person name="Crous P."/>
            <person name="Grigoriev I."/>
        </authorList>
    </citation>
    <scope>NUCLEOTIDE SEQUENCE</scope>
    <source>
        <strain evidence="2">ATCC 74209</strain>
    </source>
</reference>
<dbReference type="EMBL" id="ML993889">
    <property type="protein sequence ID" value="KAF2203949.1"/>
    <property type="molecule type" value="Genomic_DNA"/>
</dbReference>
<dbReference type="Proteomes" id="UP000799536">
    <property type="component" value="Unassembled WGS sequence"/>
</dbReference>
<dbReference type="Pfam" id="PF22998">
    <property type="entry name" value="GNAT_LYC1-like"/>
    <property type="match status" value="1"/>
</dbReference>
<name>A0A9P4MSB3_9PLEO</name>
<protein>
    <recommendedName>
        <fullName evidence="1">LYC1 C-terminal domain-containing protein</fullName>
    </recommendedName>
</protein>
<dbReference type="PANTHER" id="PTHR34815:SF2">
    <property type="entry name" value="N-ACETYLTRANSFERASE DOMAIN-CONTAINING PROTEIN"/>
    <property type="match status" value="1"/>
</dbReference>
<evidence type="ECO:0000313" key="3">
    <source>
        <dbReference type="Proteomes" id="UP000799536"/>
    </source>
</evidence>
<accession>A0A9P4MSB3</accession>
<evidence type="ECO:0000259" key="1">
    <source>
        <dbReference type="Pfam" id="PF22998"/>
    </source>
</evidence>
<evidence type="ECO:0000313" key="2">
    <source>
        <dbReference type="EMBL" id="KAF2203949.1"/>
    </source>
</evidence>
<organism evidence="2 3">
    <name type="scientific">Delitschia confertaspora ATCC 74209</name>
    <dbReference type="NCBI Taxonomy" id="1513339"/>
    <lineage>
        <taxon>Eukaryota</taxon>
        <taxon>Fungi</taxon>
        <taxon>Dikarya</taxon>
        <taxon>Ascomycota</taxon>
        <taxon>Pezizomycotina</taxon>
        <taxon>Dothideomycetes</taxon>
        <taxon>Pleosporomycetidae</taxon>
        <taxon>Pleosporales</taxon>
        <taxon>Delitschiaceae</taxon>
        <taxon>Delitschia</taxon>
    </lineage>
</organism>